<dbReference type="EMBL" id="LSMT01000785">
    <property type="protein sequence ID" value="PFX14398.1"/>
    <property type="molecule type" value="Genomic_DNA"/>
</dbReference>
<sequence>MMEIEGRASQKVLVKFARKCRQVAWEAFLRHPIPQLGRPGVIVQIDESKLNHKSKFHRGCRPRRDRWVLGLFDTRYAPARPYLQLVRRPNAATLLRIIQRKVQPGSIVHSDQWAAYRQLQRRLGLQHGAVNHSLHFVDPVTGVHTKNAESNWCTPKEKFKKMKGNTNPDFLLEYLQEFTWRRWYSEPHPNGCFRRLLDDIVEQYPL</sequence>
<evidence type="ECO:0000313" key="3">
    <source>
        <dbReference type="Proteomes" id="UP000225706"/>
    </source>
</evidence>
<dbReference type="Proteomes" id="UP000225706">
    <property type="component" value="Unassembled WGS sequence"/>
</dbReference>
<name>A0A2B4RDE3_STYPI</name>
<comment type="caution">
    <text evidence="2">The sequence shown here is derived from an EMBL/GenBank/DDBJ whole genome shotgun (WGS) entry which is preliminary data.</text>
</comment>
<evidence type="ECO:0000313" key="2">
    <source>
        <dbReference type="EMBL" id="PFX14398.1"/>
    </source>
</evidence>
<dbReference type="AlphaFoldDB" id="A0A2B4RDE3"/>
<dbReference type="InterPro" id="IPR053164">
    <property type="entry name" value="IS1016-like_transposase"/>
</dbReference>
<dbReference type="SMART" id="SM01126">
    <property type="entry name" value="DDE_Tnp_IS1595"/>
    <property type="match status" value="1"/>
</dbReference>
<organism evidence="2 3">
    <name type="scientific">Stylophora pistillata</name>
    <name type="common">Smooth cauliflower coral</name>
    <dbReference type="NCBI Taxonomy" id="50429"/>
    <lineage>
        <taxon>Eukaryota</taxon>
        <taxon>Metazoa</taxon>
        <taxon>Cnidaria</taxon>
        <taxon>Anthozoa</taxon>
        <taxon>Hexacorallia</taxon>
        <taxon>Scleractinia</taxon>
        <taxon>Astrocoeniina</taxon>
        <taxon>Pocilloporidae</taxon>
        <taxon>Stylophora</taxon>
    </lineage>
</organism>
<dbReference type="Pfam" id="PF12762">
    <property type="entry name" value="DDE_Tnp_IS1595"/>
    <property type="match status" value="1"/>
</dbReference>
<dbReference type="OrthoDB" id="5986236at2759"/>
<accession>A0A2B4RDE3</accession>
<dbReference type="PANTHER" id="PTHR47163">
    <property type="entry name" value="DDE_TNP_IS1595 DOMAIN-CONTAINING PROTEIN"/>
    <property type="match status" value="1"/>
</dbReference>
<protein>
    <submittedName>
        <fullName evidence="2">Putative transposase-like protein</fullName>
    </submittedName>
</protein>
<evidence type="ECO:0000259" key="1">
    <source>
        <dbReference type="SMART" id="SM01126"/>
    </source>
</evidence>
<reference evidence="3" key="1">
    <citation type="journal article" date="2017" name="bioRxiv">
        <title>Comparative analysis of the genomes of Stylophora pistillata and Acropora digitifera provides evidence for extensive differences between species of corals.</title>
        <authorList>
            <person name="Voolstra C.R."/>
            <person name="Li Y."/>
            <person name="Liew Y.J."/>
            <person name="Baumgarten S."/>
            <person name="Zoccola D."/>
            <person name="Flot J.-F."/>
            <person name="Tambutte S."/>
            <person name="Allemand D."/>
            <person name="Aranda M."/>
        </authorList>
    </citation>
    <scope>NUCLEOTIDE SEQUENCE [LARGE SCALE GENOMIC DNA]</scope>
</reference>
<gene>
    <name evidence="2" type="ORF">AWC38_SpisGene21439</name>
</gene>
<proteinExistence type="predicted"/>
<dbReference type="InterPro" id="IPR024445">
    <property type="entry name" value="Tnp_ISXO2-like"/>
</dbReference>
<keyword evidence="3" id="KW-1185">Reference proteome</keyword>
<feature type="domain" description="ISXO2-like transposase" evidence="1">
    <location>
        <begin position="35"/>
        <end position="183"/>
    </location>
</feature>
<dbReference type="NCBIfam" id="NF033547">
    <property type="entry name" value="transpos_IS1595"/>
    <property type="match status" value="1"/>
</dbReference>
<dbReference type="PANTHER" id="PTHR47163:SF2">
    <property type="entry name" value="SI:DKEY-17M8.2"/>
    <property type="match status" value="1"/>
</dbReference>